<gene>
    <name evidence="3" type="ORF">K461DRAFT_268136</name>
</gene>
<protein>
    <submittedName>
        <fullName evidence="3">Glycosyltransferase family 32 protein</fullName>
    </submittedName>
</protein>
<dbReference type="GO" id="GO:0000009">
    <property type="term" value="F:alpha-1,6-mannosyltransferase activity"/>
    <property type="evidence" value="ECO:0007669"/>
    <property type="project" value="InterPro"/>
</dbReference>
<feature type="compositionally biased region" description="Basic and acidic residues" evidence="2">
    <location>
        <begin position="450"/>
        <end position="470"/>
    </location>
</feature>
<evidence type="ECO:0000256" key="1">
    <source>
        <dbReference type="ARBA" id="ARBA00009003"/>
    </source>
</evidence>
<dbReference type="SUPFAM" id="SSF53448">
    <property type="entry name" value="Nucleotide-diphospho-sugar transferases"/>
    <property type="match status" value="1"/>
</dbReference>
<feature type="compositionally biased region" description="Basic and acidic residues" evidence="2">
    <location>
        <begin position="505"/>
        <end position="527"/>
    </location>
</feature>
<feature type="region of interest" description="Disordered" evidence="2">
    <location>
        <begin position="433"/>
        <end position="538"/>
    </location>
</feature>
<dbReference type="Pfam" id="PF04488">
    <property type="entry name" value="Gly_transf_sug"/>
    <property type="match status" value="1"/>
</dbReference>
<dbReference type="PANTHER" id="PTHR31834">
    <property type="entry name" value="INITIATION-SPECIFIC ALPHA-1,6-MANNOSYLTRANSFERASE"/>
    <property type="match status" value="1"/>
</dbReference>
<name>A0A9P4MGG9_9PEZI</name>
<sequence>MKGFTIQPPTIWKASAVKRSLSPTRRSPVTDFLFGSLKRLSLLCTLCIFLIASRHIFGIASTRIPSLHHLPEQFPHKIWQSWKVEATKMESRDAERSRTWTTKNPNYRYEVMTDWNSDEYVALHFGPLGFNRPDIVSVYQSLTAKIIKQDLLRYLIMYVEGGVYADIDVEAIRPVTKWIPKRFNEAKIDLVIGIETDEPDFKDHPVLGSKAMSFCQWTFMTKPQLPVMMRLIENIMKWLHKLSIKQGKPISELYLDFNEVLSGTGPSAFTVAILEEMSKRTHHEVTWDTFHDLTEATLVGGVLVLNAEAFAAGTGHSNSGTHQGKGAMVKHHFHASSWPSQHPRFKHPVYGEVEACNWDMKCVRLWTMNTDNFAKLPEGERLKMIALKEKDDARKSLPPPAMAAPILPAGGLELPAAGLPPAELPAAGGLPALGAGAATGSEEEDVAGSESKDSESSSGTKDKDTTDKTADSIGDTAVDAKERKKDGTSDKGQAKEEDEAGVTEGKPRGSAETKAEKADKKKDDGTIHDGLTPGLNLG</sequence>
<dbReference type="InterPro" id="IPR039367">
    <property type="entry name" value="Och1-like"/>
</dbReference>
<proteinExistence type="inferred from homology"/>
<comment type="similarity">
    <text evidence="1">Belongs to the glycosyltransferase 32 family.</text>
</comment>
<dbReference type="InterPro" id="IPR029044">
    <property type="entry name" value="Nucleotide-diphossugar_trans"/>
</dbReference>
<dbReference type="GO" id="GO:0000136">
    <property type="term" value="C:mannan polymerase complex"/>
    <property type="evidence" value="ECO:0007669"/>
    <property type="project" value="TreeGrafter"/>
</dbReference>
<dbReference type="FunFam" id="3.90.550.20:FF:000004">
    <property type="entry name" value="Glycosyltransferase family 32 protein"/>
    <property type="match status" value="1"/>
</dbReference>
<evidence type="ECO:0000313" key="4">
    <source>
        <dbReference type="Proteomes" id="UP000799439"/>
    </source>
</evidence>
<dbReference type="Proteomes" id="UP000799439">
    <property type="component" value="Unassembled WGS sequence"/>
</dbReference>
<keyword evidence="4" id="KW-1185">Reference proteome</keyword>
<organism evidence="3 4">
    <name type="scientific">Myriangium duriaei CBS 260.36</name>
    <dbReference type="NCBI Taxonomy" id="1168546"/>
    <lineage>
        <taxon>Eukaryota</taxon>
        <taxon>Fungi</taxon>
        <taxon>Dikarya</taxon>
        <taxon>Ascomycota</taxon>
        <taxon>Pezizomycotina</taxon>
        <taxon>Dothideomycetes</taxon>
        <taxon>Dothideomycetidae</taxon>
        <taxon>Myriangiales</taxon>
        <taxon>Myriangiaceae</taxon>
        <taxon>Myriangium</taxon>
    </lineage>
</organism>
<dbReference type="AlphaFoldDB" id="A0A9P4MGG9"/>
<evidence type="ECO:0000256" key="2">
    <source>
        <dbReference type="SAM" id="MobiDB-lite"/>
    </source>
</evidence>
<dbReference type="PANTHER" id="PTHR31834:SF8">
    <property type="entry name" value="TRANSFERASE, PUTATIVE (AFU_ORTHOLOGUE AFUA_6G14040)-RELATED"/>
    <property type="match status" value="1"/>
</dbReference>
<evidence type="ECO:0000313" key="3">
    <source>
        <dbReference type="EMBL" id="KAF2153585.1"/>
    </source>
</evidence>
<dbReference type="OrthoDB" id="409543at2759"/>
<accession>A0A9P4MGG9</accession>
<feature type="compositionally biased region" description="Basic and acidic residues" evidence="2">
    <location>
        <begin position="478"/>
        <end position="495"/>
    </location>
</feature>
<dbReference type="EMBL" id="ML996085">
    <property type="protein sequence ID" value="KAF2153585.1"/>
    <property type="molecule type" value="Genomic_DNA"/>
</dbReference>
<dbReference type="InterPro" id="IPR007577">
    <property type="entry name" value="GlycoTrfase_DXD_sugar-bd_CS"/>
</dbReference>
<dbReference type="Gene3D" id="3.90.550.20">
    <property type="match status" value="1"/>
</dbReference>
<dbReference type="GO" id="GO:0006487">
    <property type="term" value="P:protein N-linked glycosylation"/>
    <property type="evidence" value="ECO:0007669"/>
    <property type="project" value="TreeGrafter"/>
</dbReference>
<comment type="caution">
    <text evidence="3">The sequence shown here is derived from an EMBL/GenBank/DDBJ whole genome shotgun (WGS) entry which is preliminary data.</text>
</comment>
<reference evidence="3" key="1">
    <citation type="journal article" date="2020" name="Stud. Mycol.">
        <title>101 Dothideomycetes genomes: a test case for predicting lifestyles and emergence of pathogens.</title>
        <authorList>
            <person name="Haridas S."/>
            <person name="Albert R."/>
            <person name="Binder M."/>
            <person name="Bloem J."/>
            <person name="Labutti K."/>
            <person name="Salamov A."/>
            <person name="Andreopoulos B."/>
            <person name="Baker S."/>
            <person name="Barry K."/>
            <person name="Bills G."/>
            <person name="Bluhm B."/>
            <person name="Cannon C."/>
            <person name="Castanera R."/>
            <person name="Culley D."/>
            <person name="Daum C."/>
            <person name="Ezra D."/>
            <person name="Gonzalez J."/>
            <person name="Henrissat B."/>
            <person name="Kuo A."/>
            <person name="Liang C."/>
            <person name="Lipzen A."/>
            <person name="Lutzoni F."/>
            <person name="Magnuson J."/>
            <person name="Mondo S."/>
            <person name="Nolan M."/>
            <person name="Ohm R."/>
            <person name="Pangilinan J."/>
            <person name="Park H.-J."/>
            <person name="Ramirez L."/>
            <person name="Alfaro M."/>
            <person name="Sun H."/>
            <person name="Tritt A."/>
            <person name="Yoshinaga Y."/>
            <person name="Zwiers L.-H."/>
            <person name="Turgeon B."/>
            <person name="Goodwin S."/>
            <person name="Spatafora J."/>
            <person name="Crous P."/>
            <person name="Grigoriev I."/>
        </authorList>
    </citation>
    <scope>NUCLEOTIDE SEQUENCE</scope>
    <source>
        <strain evidence="3">CBS 260.36</strain>
    </source>
</reference>